<feature type="compositionally biased region" description="Polar residues" evidence="19">
    <location>
        <begin position="967"/>
        <end position="983"/>
    </location>
</feature>
<dbReference type="GO" id="GO:0045830">
    <property type="term" value="P:positive regulation of isotype switching"/>
    <property type="evidence" value="ECO:0007669"/>
    <property type="project" value="UniProtKB-ARBA"/>
</dbReference>
<feature type="region of interest" description="Disordered" evidence="19">
    <location>
        <begin position="1518"/>
        <end position="1578"/>
    </location>
</feature>
<dbReference type="GO" id="GO:2000042">
    <property type="term" value="P:negative regulation of double-strand break repair via homologous recombination"/>
    <property type="evidence" value="ECO:0007669"/>
    <property type="project" value="UniProtKB-ARBA"/>
</dbReference>
<keyword evidence="22" id="KW-1185">Reference proteome</keyword>
<dbReference type="EMBL" id="WBMX01000804">
    <property type="protein sequence ID" value="NXC14597.1"/>
    <property type="molecule type" value="Genomic_DNA"/>
</dbReference>
<keyword evidence="17" id="KW-0137">Centromere</keyword>
<evidence type="ECO:0000256" key="5">
    <source>
        <dbReference type="ARBA" id="ARBA00022499"/>
    </source>
</evidence>
<evidence type="ECO:0000256" key="15">
    <source>
        <dbReference type="ARBA" id="ARBA00023204"/>
    </source>
</evidence>
<gene>
    <name evidence="21" type="primary">Tp53bp1</name>
    <name evidence="21" type="ORF">CORCRI_R01720</name>
</gene>
<dbReference type="CDD" id="cd17745">
    <property type="entry name" value="BRCT_p53bp1_rpt1"/>
    <property type="match status" value="1"/>
</dbReference>
<evidence type="ECO:0000256" key="3">
    <source>
        <dbReference type="ARBA" id="ARBA00022454"/>
    </source>
</evidence>
<dbReference type="InterPro" id="IPR047252">
    <property type="entry name" value="TP53BP1-like"/>
</dbReference>
<dbReference type="PROSITE" id="PS50172">
    <property type="entry name" value="BRCT"/>
    <property type="match status" value="2"/>
</dbReference>
<dbReference type="PANTHER" id="PTHR15321">
    <property type="entry name" value="TUMOR SUPPRESSOR P53-BINDING PROTEIN 1"/>
    <property type="match status" value="1"/>
</dbReference>
<feature type="region of interest" description="Disordered" evidence="19">
    <location>
        <begin position="732"/>
        <end position="753"/>
    </location>
</feature>
<dbReference type="Pfam" id="PF18428">
    <property type="entry name" value="BRCT_3"/>
    <property type="match status" value="1"/>
</dbReference>
<evidence type="ECO:0000256" key="4">
    <source>
        <dbReference type="ARBA" id="ARBA00022481"/>
    </source>
</evidence>
<keyword evidence="11" id="KW-0805">Transcription regulation</keyword>
<evidence type="ECO:0000313" key="21">
    <source>
        <dbReference type="EMBL" id="NXC14597.1"/>
    </source>
</evidence>
<dbReference type="Gene3D" id="2.30.30.140">
    <property type="match status" value="1"/>
</dbReference>
<dbReference type="GO" id="GO:0042393">
    <property type="term" value="F:histone binding"/>
    <property type="evidence" value="ECO:0007669"/>
    <property type="project" value="TreeGrafter"/>
</dbReference>
<evidence type="ECO:0000256" key="17">
    <source>
        <dbReference type="ARBA" id="ARBA00023328"/>
    </source>
</evidence>
<dbReference type="CDD" id="cd20383">
    <property type="entry name" value="Tudor_53BP1"/>
    <property type="match status" value="1"/>
</dbReference>
<comment type="caution">
    <text evidence="21">The sequence shown here is derived from an EMBL/GenBank/DDBJ whole genome shotgun (WGS) entry which is preliminary data.</text>
</comment>
<dbReference type="GO" id="GO:0035861">
    <property type="term" value="C:site of double-strand break"/>
    <property type="evidence" value="ECO:0007669"/>
    <property type="project" value="UniProtKB-ARBA"/>
</dbReference>
<evidence type="ECO:0000256" key="19">
    <source>
        <dbReference type="SAM" id="MobiDB-lite"/>
    </source>
</evidence>
<evidence type="ECO:0000256" key="13">
    <source>
        <dbReference type="ARBA" id="ARBA00023159"/>
    </source>
</evidence>
<dbReference type="GO" id="GO:0003677">
    <property type="term" value="F:DNA binding"/>
    <property type="evidence" value="ECO:0007669"/>
    <property type="project" value="UniProtKB-KW"/>
</dbReference>
<evidence type="ECO:0000256" key="10">
    <source>
        <dbReference type="ARBA" id="ARBA00022843"/>
    </source>
</evidence>
<reference evidence="21" key="1">
    <citation type="submission" date="2019-09" db="EMBL/GenBank/DDBJ databases">
        <title>Bird 10,000 Genomes (B10K) Project - Family phase.</title>
        <authorList>
            <person name="Zhang G."/>
        </authorList>
    </citation>
    <scope>NUCLEOTIDE SEQUENCE</scope>
    <source>
        <strain evidence="21">B10K-CU-031-40</strain>
    </source>
</reference>
<feature type="compositionally biased region" description="Polar residues" evidence="19">
    <location>
        <begin position="1165"/>
        <end position="1179"/>
    </location>
</feature>
<dbReference type="InterPro" id="IPR015125">
    <property type="entry name" value="53-BP1_Tudor"/>
</dbReference>
<dbReference type="GO" id="GO:0045944">
    <property type="term" value="P:positive regulation of transcription by RNA polymerase II"/>
    <property type="evidence" value="ECO:0007669"/>
    <property type="project" value="TreeGrafter"/>
</dbReference>
<keyword evidence="13" id="KW-0010">Activator</keyword>
<feature type="region of interest" description="Disordered" evidence="19">
    <location>
        <begin position="954"/>
        <end position="1014"/>
    </location>
</feature>
<feature type="region of interest" description="Disordered" evidence="19">
    <location>
        <begin position="515"/>
        <end position="559"/>
    </location>
</feature>
<evidence type="ECO:0000256" key="11">
    <source>
        <dbReference type="ARBA" id="ARBA00023015"/>
    </source>
</evidence>
<keyword evidence="12" id="KW-0238">DNA-binding</keyword>
<dbReference type="FunFam" id="3.40.50.10190:FF:000003">
    <property type="entry name" value="Tumor suppressor p53-binding protein 1"/>
    <property type="match status" value="1"/>
</dbReference>
<dbReference type="SUPFAM" id="SSF63748">
    <property type="entry name" value="Tudor/PWWP/MBT"/>
    <property type="match status" value="2"/>
</dbReference>
<dbReference type="GO" id="GO:0140005">
    <property type="term" value="F:histone H4K20me2 reader activity"/>
    <property type="evidence" value="ECO:0007669"/>
    <property type="project" value="UniProtKB-ARBA"/>
</dbReference>
<keyword evidence="5" id="KW-1017">Isopeptide bond</keyword>
<evidence type="ECO:0000256" key="12">
    <source>
        <dbReference type="ARBA" id="ARBA00023125"/>
    </source>
</evidence>
<dbReference type="InterPro" id="IPR047250">
    <property type="entry name" value="BRCT_p53bp1-like_rpt2"/>
</dbReference>
<evidence type="ECO:0000256" key="7">
    <source>
        <dbReference type="ARBA" id="ARBA00022737"/>
    </source>
</evidence>
<proteinExistence type="predicted"/>
<feature type="compositionally biased region" description="Polar residues" evidence="19">
    <location>
        <begin position="739"/>
        <end position="753"/>
    </location>
</feature>
<accession>A0A851LFV9</accession>
<dbReference type="PANTHER" id="PTHR15321:SF3">
    <property type="entry name" value="TP53-BINDING PROTEIN 1"/>
    <property type="match status" value="1"/>
</dbReference>
<feature type="region of interest" description="Disordered" evidence="19">
    <location>
        <begin position="1047"/>
        <end position="1081"/>
    </location>
</feature>
<feature type="region of interest" description="Disordered" evidence="19">
    <location>
        <begin position="89"/>
        <end position="109"/>
    </location>
</feature>
<keyword evidence="9" id="KW-0995">Kinetochore</keyword>
<name>A0A851LFV9_CORCR</name>
<comment type="subcellular location">
    <subcellularLocation>
        <location evidence="2">Chromosome</location>
        <location evidence="2">Centromere</location>
        <location evidence="2">Kinetochore</location>
    </subcellularLocation>
    <subcellularLocation>
        <location evidence="1">Nucleus</location>
    </subcellularLocation>
</comment>
<evidence type="ECO:0000259" key="20">
    <source>
        <dbReference type="PROSITE" id="PS50172"/>
    </source>
</evidence>
<evidence type="ECO:0000256" key="14">
    <source>
        <dbReference type="ARBA" id="ARBA00023163"/>
    </source>
</evidence>
<feature type="region of interest" description="Disordered" evidence="19">
    <location>
        <begin position="1633"/>
        <end position="1652"/>
    </location>
</feature>
<feature type="region of interest" description="Disordered" evidence="19">
    <location>
        <begin position="1159"/>
        <end position="1182"/>
    </location>
</feature>
<dbReference type="GO" id="GO:0000077">
    <property type="term" value="P:DNA damage checkpoint signaling"/>
    <property type="evidence" value="ECO:0007669"/>
    <property type="project" value="TreeGrafter"/>
</dbReference>
<keyword evidence="7" id="KW-0677">Repeat</keyword>
<feature type="domain" description="BRCT" evidence="20">
    <location>
        <begin position="1752"/>
        <end position="1852"/>
    </location>
</feature>
<evidence type="ECO:0000256" key="6">
    <source>
        <dbReference type="ARBA" id="ARBA00022553"/>
    </source>
</evidence>
<evidence type="ECO:0000256" key="18">
    <source>
        <dbReference type="ARBA" id="ARBA00073180"/>
    </source>
</evidence>
<dbReference type="SMART" id="SM00292">
    <property type="entry name" value="BRCT"/>
    <property type="match status" value="2"/>
</dbReference>
<dbReference type="InterPro" id="IPR047249">
    <property type="entry name" value="BRCT_p53bp1-like_rpt1"/>
</dbReference>
<feature type="compositionally biased region" description="Basic and acidic residues" evidence="19">
    <location>
        <begin position="546"/>
        <end position="556"/>
    </location>
</feature>
<dbReference type="FunFam" id="3.40.50.10190:FF:000005">
    <property type="entry name" value="Tumor suppressor p53-binding protein 1"/>
    <property type="match status" value="1"/>
</dbReference>
<dbReference type="InterPro" id="IPR014722">
    <property type="entry name" value="Rib_uL2_dom2"/>
</dbReference>
<keyword evidence="14" id="KW-0804">Transcription</keyword>
<feature type="region of interest" description="Disordered" evidence="19">
    <location>
        <begin position="1271"/>
        <end position="1345"/>
    </location>
</feature>
<dbReference type="Proteomes" id="UP000621168">
    <property type="component" value="Unassembled WGS sequence"/>
</dbReference>
<evidence type="ECO:0000256" key="2">
    <source>
        <dbReference type="ARBA" id="ARBA00004629"/>
    </source>
</evidence>
<sequence>DIGMSQLQFGALELSQSQDFESDFVPDEEDARHQFPSGVAVPSSRLVKSDTIDGMWKLSYVSFCCSVNSVCFLAAVSCFSRTLQEAEEHTRKQMPVCDPTKTEKSLDSGHEESDVLSTQEEMFPENNATGSGCLISRVEEGSSMACTPARSLQLLQLSGQGSLVQESHSIVSSGLVIPPPVAFGSNALVPSSPTEQEQAKGKFFCILVCGCVSVLSGLSSQLAALHLKDGKYFVWGMDCCLQLSSFLRDEPFSLQAVMYFCSFKPDEQMDVSIPAEGRELMQKQRGDTLVEMAIPCIPPGPLALPQASTPVSRSAPSFFPGSLLIPSQPEFSHDIFVPTQSPEEKHEGEEKAAALTHLCLRGDLSGPTDALSKMSTGDSVSQPSESCELMLSASECSQPTNPEVSSGSLNVGQDSETTQVEVISEGKASELRLCSVENDNIKLRLDAGDPALSENCEKAKEEDLQTAGKPVMQLASAGVVGDGSLAPAAHREIECISASQAAVDQSGLPEILSHAQGRGAQSEDYPLEETSEPEAVPETQCEEPEEKPQVKEKQTNEDGSLVNITLSQRFILEREAQCHEDMEVEFADGSCKNSKNLSHQAQELEKIGSESWGKETSKGCAFDTGEAKSMDKLSFKAALESVPKLNKVLAKPCVGELLEQQNSLFPKLKGDVASEEALCAKKHPGCSELGQIVIIGNQPPLQERGADMLVTQQENPVPKNMEDTVTTRNLEQEERMQSQEKATAKSPSPSTGTPFHFTLPKEGDVIQPLTSITPPLIGQLKMGPRRHSTPIVDDSCPDSTIATSDVTAEGTMGTNNVTVESAVVSADVSEACEKGDSCVVPEADAKLSLRMNLVTPVNDGSEESLPFSLESKRMKPQNIQGFFSLPDACLFVCLFQICTASSQKASSVFSRVCEVRREDEARGHGLSTSPFRGNLFSFPSTQEDAELHKNPSGWQYQQHKADDSGGQVLTPQRMQQDCHQQPSGAEDGESVETGIVSTETEEGTRMQKKPRKAVRIDENQERWANTKNKGIQTTADCPFTPTTVTTATQTSEEVSGQVEVGTSMSGQRPGRQDANVQTEESGEKLVNTSGEDTHSLHSQGEEEFNLLHPPKGRVQRRHTRTIREVRTVVTRVITDVYYINGAEVERKVVEETEEPIVECQECETDTSSSRTAVGSSLTSGDLGDVSSFSSKASILHRTTSSGASSGHSATHSSSSSSGRGTGAVKGKVCGTETGEFALPIGRGVLGKLSPRKGAGQPASPLRVSHTGALPCEEEEESMPGTRQGGRAPVTPRGRGRRGRPPSRTTGTRDLAGLLGVEDLSATASPEEKSFTRSVRLPDGGEKSDTSGFCALRRSDSPEIPLQVVTGPLDCADSSSGSSFVGLRVVAKWSSNGYFYSGMITQDVGAGKYKLLFDDGYECDVLGKDILLCDPIPLETEVTALSEDEYFSAGVVKGHRKESGELYYCIEKEGQRKWYKRMAVILSLEQGNKLREQFGLGPYEPVTPLTKAADISLDNLVEGKRKRRSNLGSPSTSSSSTTPTRKGPESPRIPPGTLSGKRKLVASEDERSPAKRGRKSAMIKPGAVRAEEFVSMCETVDAVDHPVLEDHHGPLPHNKTLFLGYAFLLTMATPSDKLVNHQKPSDGPTGSSEEEEEFLEITPYDKHYIARQLRAGAGYILEDFNETQCNAAYQCLLIADQHCRTRKYLLCLARGIPCVSHIWVHDSCHANQLQNYRNYLLPAGYSLQEQKLLEWHPRENPFHNLKVLLVSDQQQNFLDLWSEILMTGGAASVKQHYSNAHNKDIALGVYDVVVTDFSCPAGVLKCAEALRLPVVSQEWVIQSLIAGERVGYNKHPKYKHDYVPH</sequence>
<dbReference type="InterPro" id="IPR001357">
    <property type="entry name" value="BRCT_dom"/>
</dbReference>
<evidence type="ECO:0000256" key="9">
    <source>
        <dbReference type="ARBA" id="ARBA00022838"/>
    </source>
</evidence>
<feature type="non-terminal residue" evidence="21">
    <location>
        <position position="1"/>
    </location>
</feature>
<evidence type="ECO:0000313" key="22">
    <source>
        <dbReference type="Proteomes" id="UP000621168"/>
    </source>
</evidence>
<dbReference type="FunFam" id="2.30.30.30:FF:000019">
    <property type="entry name" value="Tumor suppressor p53-binding protein 1"/>
    <property type="match status" value="1"/>
</dbReference>
<keyword evidence="6" id="KW-0597">Phosphoprotein</keyword>
<dbReference type="Gene3D" id="2.30.30.30">
    <property type="match status" value="1"/>
</dbReference>
<evidence type="ECO:0000256" key="1">
    <source>
        <dbReference type="ARBA" id="ARBA00004123"/>
    </source>
</evidence>
<dbReference type="GO" id="GO:0016604">
    <property type="term" value="C:nuclear body"/>
    <property type="evidence" value="ECO:0007669"/>
    <property type="project" value="UniProtKB-ARBA"/>
</dbReference>
<dbReference type="SUPFAM" id="SSF52113">
    <property type="entry name" value="BRCT domain"/>
    <property type="match status" value="2"/>
</dbReference>
<keyword evidence="8" id="KW-0227">DNA damage</keyword>
<keyword evidence="15" id="KW-0234">DNA repair</keyword>
<feature type="compositionally biased region" description="Low complexity" evidence="19">
    <location>
        <begin position="1198"/>
        <end position="1218"/>
    </location>
</feature>
<keyword evidence="4" id="KW-0488">Methylation</keyword>
<feature type="compositionally biased region" description="Basic and acidic residues" evidence="19">
    <location>
        <begin position="100"/>
        <end position="109"/>
    </location>
</feature>
<evidence type="ECO:0000256" key="8">
    <source>
        <dbReference type="ARBA" id="ARBA00022763"/>
    </source>
</evidence>
<feature type="non-terminal residue" evidence="21">
    <location>
        <position position="1860"/>
    </location>
</feature>
<keyword evidence="16" id="KW-0539">Nucleus</keyword>
<dbReference type="InterPro" id="IPR036420">
    <property type="entry name" value="BRCT_dom_sf"/>
</dbReference>
<dbReference type="OrthoDB" id="129353at2759"/>
<dbReference type="Pfam" id="PF09038">
    <property type="entry name" value="53-BP1_Tudor"/>
    <property type="match status" value="1"/>
</dbReference>
<feature type="compositionally biased region" description="Low complexity" evidence="19">
    <location>
        <begin position="1528"/>
        <end position="1539"/>
    </location>
</feature>
<feature type="region of interest" description="Disordered" evidence="19">
    <location>
        <begin position="1198"/>
        <end position="1226"/>
    </location>
</feature>
<feature type="domain" description="BRCT" evidence="20">
    <location>
        <begin position="1612"/>
        <end position="1736"/>
    </location>
</feature>
<organism evidence="21 22">
    <name type="scientific">Corythaeola cristata</name>
    <name type="common">Great blue turaco</name>
    <dbReference type="NCBI Taxonomy" id="103954"/>
    <lineage>
        <taxon>Eukaryota</taxon>
        <taxon>Metazoa</taxon>
        <taxon>Chordata</taxon>
        <taxon>Craniata</taxon>
        <taxon>Vertebrata</taxon>
        <taxon>Euteleostomi</taxon>
        <taxon>Archelosauria</taxon>
        <taxon>Archosauria</taxon>
        <taxon>Dinosauria</taxon>
        <taxon>Saurischia</taxon>
        <taxon>Theropoda</taxon>
        <taxon>Coelurosauria</taxon>
        <taxon>Aves</taxon>
        <taxon>Neognathae</taxon>
        <taxon>Neoaves</taxon>
        <taxon>Otidimorphae</taxon>
        <taxon>Musophagiformes</taxon>
        <taxon>Musophagidae</taxon>
        <taxon>Corythaeola</taxon>
    </lineage>
</organism>
<protein>
    <recommendedName>
        <fullName evidence="18">TP53-binding protein 1</fullName>
    </recommendedName>
</protein>
<dbReference type="CDD" id="cd17724">
    <property type="entry name" value="BRCT_p53bp1_rpt2"/>
    <property type="match status" value="1"/>
</dbReference>
<dbReference type="GO" id="GO:0000776">
    <property type="term" value="C:kinetochore"/>
    <property type="evidence" value="ECO:0007669"/>
    <property type="project" value="UniProtKB-KW"/>
</dbReference>
<dbReference type="Gene3D" id="3.40.50.10190">
    <property type="entry name" value="BRCT domain"/>
    <property type="match status" value="2"/>
</dbReference>
<evidence type="ECO:0000256" key="16">
    <source>
        <dbReference type="ARBA" id="ARBA00023242"/>
    </source>
</evidence>
<keyword evidence="3" id="KW-0158">Chromosome</keyword>
<keyword evidence="10" id="KW-0832">Ubl conjugation</keyword>
<dbReference type="FunFam" id="2.30.30.140:FF:000021">
    <property type="entry name" value="Tumor suppressor p53-binding protein 1"/>
    <property type="match status" value="1"/>
</dbReference>
<dbReference type="GO" id="GO:0006303">
    <property type="term" value="P:double-strand break repair via nonhomologous end joining"/>
    <property type="evidence" value="ECO:0007669"/>
    <property type="project" value="UniProtKB-ARBA"/>
</dbReference>
<feature type="region of interest" description="Disordered" evidence="19">
    <location>
        <begin position="776"/>
        <end position="798"/>
    </location>
</feature>